<evidence type="ECO:0000313" key="4">
    <source>
        <dbReference type="EMBL" id="MEF2966391.1"/>
    </source>
</evidence>
<keyword evidence="2" id="KW-0812">Transmembrane</keyword>
<name>A0ABU7VT26_9BACL</name>
<protein>
    <submittedName>
        <fullName evidence="4">Zinc ribbon domain-containing protein</fullName>
    </submittedName>
</protein>
<reference evidence="4 5" key="1">
    <citation type="submission" date="2024-02" db="EMBL/GenBank/DDBJ databases">
        <title>A nitrogen-fixing paenibacillus bacterium.</title>
        <authorList>
            <person name="Zhang W.L."/>
            <person name="Chen S.F."/>
        </authorList>
    </citation>
    <scope>NUCLEOTIDE SEQUENCE [LARGE SCALE GENOMIC DNA]</scope>
    <source>
        <strain evidence="4 5">M1</strain>
    </source>
</reference>
<keyword evidence="2" id="KW-0472">Membrane</keyword>
<dbReference type="Pfam" id="PF13240">
    <property type="entry name" value="Zn_Ribbon_1"/>
    <property type="match status" value="1"/>
</dbReference>
<keyword evidence="5" id="KW-1185">Reference proteome</keyword>
<dbReference type="Pfam" id="PF10947">
    <property type="entry name" value="DUF2628"/>
    <property type="match status" value="1"/>
</dbReference>
<feature type="region of interest" description="Disordered" evidence="1">
    <location>
        <begin position="237"/>
        <end position="261"/>
    </location>
</feature>
<gene>
    <name evidence="4" type="ORF">V3851_11170</name>
</gene>
<comment type="caution">
    <text evidence="4">The sequence shown here is derived from an EMBL/GenBank/DDBJ whole genome shotgun (WGS) entry which is preliminary data.</text>
</comment>
<proteinExistence type="predicted"/>
<dbReference type="Proteomes" id="UP001306950">
    <property type="component" value="Unassembled WGS sequence"/>
</dbReference>
<evidence type="ECO:0000313" key="5">
    <source>
        <dbReference type="Proteomes" id="UP001306950"/>
    </source>
</evidence>
<sequence length="261" mass="29655">MYCSKCGTVLYEEDNFCVSCGTPVKPREEVPSGSPVLNGQSGAVAGVPEEQRSHPRPGDEPSETDLSLFVGAKAEDYLRKWKEGSHWNWPAFLLGGYWMLYRGMYLYLLLYLICLTFMVNIVRFALFPVYAVPDGVAVVAIIAQLALHALFAAFANQIYLHHARRKIRALNLRFIRDPETRAEKIALAGETSLYIPIALAVLPALILAVTVLFYSFHTYKEINETVRDQQLQQRLQQQLQQQQQEYQDTQDNDGFGEPFYP</sequence>
<feature type="transmembrane region" description="Helical" evidence="2">
    <location>
        <begin position="193"/>
        <end position="216"/>
    </location>
</feature>
<feature type="transmembrane region" description="Helical" evidence="2">
    <location>
        <begin position="136"/>
        <end position="160"/>
    </location>
</feature>
<dbReference type="InterPro" id="IPR024399">
    <property type="entry name" value="DUF2628"/>
</dbReference>
<feature type="transmembrane region" description="Helical" evidence="2">
    <location>
        <begin position="105"/>
        <end position="130"/>
    </location>
</feature>
<feature type="domain" description="Zinc-ribbon" evidence="3">
    <location>
        <begin position="2"/>
        <end position="24"/>
    </location>
</feature>
<evidence type="ECO:0000256" key="1">
    <source>
        <dbReference type="SAM" id="MobiDB-lite"/>
    </source>
</evidence>
<keyword evidence="2" id="KW-1133">Transmembrane helix</keyword>
<organism evidence="4 5">
    <name type="scientific">Paenibacillus haidiansis</name>
    <dbReference type="NCBI Taxonomy" id="1574488"/>
    <lineage>
        <taxon>Bacteria</taxon>
        <taxon>Bacillati</taxon>
        <taxon>Bacillota</taxon>
        <taxon>Bacilli</taxon>
        <taxon>Bacillales</taxon>
        <taxon>Paenibacillaceae</taxon>
        <taxon>Paenibacillus</taxon>
    </lineage>
</organism>
<accession>A0ABU7VT26</accession>
<dbReference type="InterPro" id="IPR026870">
    <property type="entry name" value="Zinc_ribbon_dom"/>
</dbReference>
<evidence type="ECO:0000259" key="3">
    <source>
        <dbReference type="Pfam" id="PF13240"/>
    </source>
</evidence>
<evidence type="ECO:0000256" key="2">
    <source>
        <dbReference type="SAM" id="Phobius"/>
    </source>
</evidence>
<dbReference type="RefSeq" id="WP_331846605.1">
    <property type="nucleotide sequence ID" value="NZ_JAZHPZ010000004.1"/>
</dbReference>
<dbReference type="EMBL" id="JAZHPZ010000004">
    <property type="protein sequence ID" value="MEF2966391.1"/>
    <property type="molecule type" value="Genomic_DNA"/>
</dbReference>